<protein>
    <recommendedName>
        <fullName evidence="3">Thioredoxin-like fold domain-containing protein</fullName>
    </recommendedName>
</protein>
<gene>
    <name evidence="1" type="ORF">GH714_006813</name>
</gene>
<dbReference type="Proteomes" id="UP000467840">
    <property type="component" value="Chromosome 1"/>
</dbReference>
<sequence>MGEVEKMERGGLALALAFQYSVSRGVFGTPTFYINGFALPDSGSTIDYTGWRSIIDPLIKAKRGKSGDPLHLLL</sequence>
<dbReference type="AlphaFoldDB" id="A0A6A6LD83"/>
<dbReference type="CDD" id="cd02972">
    <property type="entry name" value="DsbA_family"/>
    <property type="match status" value="1"/>
</dbReference>
<reference evidence="1 2" key="1">
    <citation type="journal article" date="2020" name="Mol. Plant">
        <title>The Chromosome-Based Rubber Tree Genome Provides New Insights into Spurge Genome Evolution and Rubber Biosynthesis.</title>
        <authorList>
            <person name="Liu J."/>
            <person name="Shi C."/>
            <person name="Shi C.C."/>
            <person name="Li W."/>
            <person name="Zhang Q.J."/>
            <person name="Zhang Y."/>
            <person name="Li K."/>
            <person name="Lu H.F."/>
            <person name="Shi C."/>
            <person name="Zhu S.T."/>
            <person name="Xiao Z.Y."/>
            <person name="Nan H."/>
            <person name="Yue Y."/>
            <person name="Zhu X.G."/>
            <person name="Wu Y."/>
            <person name="Hong X.N."/>
            <person name="Fan G.Y."/>
            <person name="Tong Y."/>
            <person name="Zhang D."/>
            <person name="Mao C.L."/>
            <person name="Liu Y.L."/>
            <person name="Hao S.J."/>
            <person name="Liu W.Q."/>
            <person name="Lv M.Q."/>
            <person name="Zhang H.B."/>
            <person name="Liu Y."/>
            <person name="Hu-Tang G.R."/>
            <person name="Wang J.P."/>
            <person name="Wang J.H."/>
            <person name="Sun Y.H."/>
            <person name="Ni S.B."/>
            <person name="Chen W.B."/>
            <person name="Zhang X.C."/>
            <person name="Jiao Y.N."/>
            <person name="Eichler E.E."/>
            <person name="Li G.H."/>
            <person name="Liu X."/>
            <person name="Gao L.Z."/>
        </authorList>
    </citation>
    <scope>NUCLEOTIDE SEQUENCE [LARGE SCALE GENOMIC DNA]</scope>
    <source>
        <strain evidence="2">cv. GT1</strain>
        <tissue evidence="1">Leaf</tissue>
    </source>
</reference>
<dbReference type="Gene3D" id="3.40.30.10">
    <property type="entry name" value="Glutaredoxin"/>
    <property type="match status" value="1"/>
</dbReference>
<dbReference type="PANTHER" id="PTHR33875">
    <property type="entry name" value="OS09G0542200 PROTEIN"/>
    <property type="match status" value="1"/>
</dbReference>
<keyword evidence="2" id="KW-1185">Reference proteome</keyword>
<dbReference type="EMBL" id="JAAGAX010000011">
    <property type="protein sequence ID" value="KAF2297976.1"/>
    <property type="molecule type" value="Genomic_DNA"/>
</dbReference>
<name>A0A6A6LD83_HEVBR</name>
<evidence type="ECO:0008006" key="3">
    <source>
        <dbReference type="Google" id="ProtNLM"/>
    </source>
</evidence>
<evidence type="ECO:0000313" key="1">
    <source>
        <dbReference type="EMBL" id="KAF2297976.1"/>
    </source>
</evidence>
<accession>A0A6A6LD83</accession>
<comment type="caution">
    <text evidence="1">The sequence shown here is derived from an EMBL/GenBank/DDBJ whole genome shotgun (WGS) entry which is preliminary data.</text>
</comment>
<proteinExistence type="predicted"/>
<organism evidence="1 2">
    <name type="scientific">Hevea brasiliensis</name>
    <name type="common">Para rubber tree</name>
    <name type="synonym">Siphonia brasiliensis</name>
    <dbReference type="NCBI Taxonomy" id="3981"/>
    <lineage>
        <taxon>Eukaryota</taxon>
        <taxon>Viridiplantae</taxon>
        <taxon>Streptophyta</taxon>
        <taxon>Embryophyta</taxon>
        <taxon>Tracheophyta</taxon>
        <taxon>Spermatophyta</taxon>
        <taxon>Magnoliopsida</taxon>
        <taxon>eudicotyledons</taxon>
        <taxon>Gunneridae</taxon>
        <taxon>Pentapetalae</taxon>
        <taxon>rosids</taxon>
        <taxon>fabids</taxon>
        <taxon>Malpighiales</taxon>
        <taxon>Euphorbiaceae</taxon>
        <taxon>Crotonoideae</taxon>
        <taxon>Micrandreae</taxon>
        <taxon>Hevea</taxon>
    </lineage>
</organism>
<evidence type="ECO:0000313" key="2">
    <source>
        <dbReference type="Proteomes" id="UP000467840"/>
    </source>
</evidence>
<dbReference type="PANTHER" id="PTHR33875:SF2">
    <property type="entry name" value="ACR183CP"/>
    <property type="match status" value="1"/>
</dbReference>